<evidence type="ECO:0000256" key="1">
    <source>
        <dbReference type="ARBA" id="ARBA00023015"/>
    </source>
</evidence>
<feature type="domain" description="HTH gntR-type" evidence="4">
    <location>
        <begin position="5"/>
        <end position="72"/>
    </location>
</feature>
<dbReference type="Pfam" id="PF07729">
    <property type="entry name" value="FCD"/>
    <property type="match status" value="1"/>
</dbReference>
<reference evidence="5 6" key="1">
    <citation type="submission" date="2021-10" db="EMBL/GenBank/DDBJ databases">
        <title>Collection of gut derived symbiotic bacterial strains cultured from healthy donors.</title>
        <authorList>
            <person name="Lin H."/>
            <person name="Littmann E."/>
            <person name="Kohout C."/>
            <person name="Pamer E.G."/>
        </authorList>
    </citation>
    <scope>NUCLEOTIDE SEQUENCE [LARGE SCALE GENOMIC DNA]</scope>
    <source>
        <strain evidence="5 6">DFI.1.165</strain>
    </source>
</reference>
<keyword evidence="3" id="KW-0804">Transcription</keyword>
<sequence length="208" mass="24519">MRASKTIKDIVYQEIMNGILSSEYKPNDILTERELTEKYGYSKSPVREALVKLCNEHVLISHPRYGYEVVRLTDEDVKNILEFRFILESALLKKSFDSIGPNEIAELRRLDVACQNTLKENMWIHWEANTNFHLALASYSNNIFAQKELDLSMLTLKRAYAQFYWKHWTTAHPSDDIQYHKMIIQSLEDRDLGQCLVHLKDDLNDFRF</sequence>
<dbReference type="CDD" id="cd07377">
    <property type="entry name" value="WHTH_GntR"/>
    <property type="match status" value="1"/>
</dbReference>
<evidence type="ECO:0000256" key="2">
    <source>
        <dbReference type="ARBA" id="ARBA00023125"/>
    </source>
</evidence>
<dbReference type="SMART" id="SM00345">
    <property type="entry name" value="HTH_GNTR"/>
    <property type="match status" value="1"/>
</dbReference>
<dbReference type="InterPro" id="IPR011711">
    <property type="entry name" value="GntR_C"/>
</dbReference>
<dbReference type="InterPro" id="IPR000524">
    <property type="entry name" value="Tscrpt_reg_HTH_GntR"/>
</dbReference>
<name>A0ABS8DKP0_9FIRM</name>
<evidence type="ECO:0000256" key="3">
    <source>
        <dbReference type="ARBA" id="ARBA00023163"/>
    </source>
</evidence>
<dbReference type="EMBL" id="JAJCIS010000016">
    <property type="protein sequence ID" value="MCB7388930.1"/>
    <property type="molecule type" value="Genomic_DNA"/>
</dbReference>
<accession>A0ABS8DKP0</accession>
<dbReference type="SUPFAM" id="SSF46785">
    <property type="entry name" value="Winged helix' DNA-binding domain"/>
    <property type="match status" value="1"/>
</dbReference>
<evidence type="ECO:0000313" key="5">
    <source>
        <dbReference type="EMBL" id="MCB7388930.1"/>
    </source>
</evidence>
<dbReference type="Gene3D" id="1.10.10.10">
    <property type="entry name" value="Winged helix-like DNA-binding domain superfamily/Winged helix DNA-binding domain"/>
    <property type="match status" value="1"/>
</dbReference>
<dbReference type="PROSITE" id="PS50949">
    <property type="entry name" value="HTH_GNTR"/>
    <property type="match status" value="1"/>
</dbReference>
<dbReference type="SUPFAM" id="SSF48008">
    <property type="entry name" value="GntR ligand-binding domain-like"/>
    <property type="match status" value="1"/>
</dbReference>
<dbReference type="Pfam" id="PF00392">
    <property type="entry name" value="GntR"/>
    <property type="match status" value="1"/>
</dbReference>
<dbReference type="InterPro" id="IPR036390">
    <property type="entry name" value="WH_DNA-bd_sf"/>
</dbReference>
<keyword evidence="2" id="KW-0238">DNA-binding</keyword>
<dbReference type="Gene3D" id="1.20.120.530">
    <property type="entry name" value="GntR ligand-binding domain-like"/>
    <property type="match status" value="1"/>
</dbReference>
<dbReference type="SMART" id="SM00895">
    <property type="entry name" value="FCD"/>
    <property type="match status" value="1"/>
</dbReference>
<dbReference type="InterPro" id="IPR036388">
    <property type="entry name" value="WH-like_DNA-bd_sf"/>
</dbReference>
<gene>
    <name evidence="5" type="ORF">LIZ65_16705</name>
</gene>
<protein>
    <submittedName>
        <fullName evidence="5">GntR family transcriptional regulator</fullName>
    </submittedName>
</protein>
<evidence type="ECO:0000313" key="6">
    <source>
        <dbReference type="Proteomes" id="UP001299546"/>
    </source>
</evidence>
<evidence type="ECO:0000259" key="4">
    <source>
        <dbReference type="PROSITE" id="PS50949"/>
    </source>
</evidence>
<keyword evidence="1" id="KW-0805">Transcription regulation</keyword>
<dbReference type="PANTHER" id="PTHR43537">
    <property type="entry name" value="TRANSCRIPTIONAL REGULATOR, GNTR FAMILY"/>
    <property type="match status" value="1"/>
</dbReference>
<dbReference type="RefSeq" id="WP_066733458.1">
    <property type="nucleotide sequence ID" value="NZ_JAJCIQ010000016.1"/>
</dbReference>
<organism evidence="5 6">
    <name type="scientific">Bariatricus massiliensis</name>
    <dbReference type="NCBI Taxonomy" id="1745713"/>
    <lineage>
        <taxon>Bacteria</taxon>
        <taxon>Bacillati</taxon>
        <taxon>Bacillota</taxon>
        <taxon>Clostridia</taxon>
        <taxon>Lachnospirales</taxon>
        <taxon>Lachnospiraceae</taxon>
        <taxon>Bariatricus</taxon>
    </lineage>
</organism>
<proteinExistence type="predicted"/>
<comment type="caution">
    <text evidence="5">The sequence shown here is derived from an EMBL/GenBank/DDBJ whole genome shotgun (WGS) entry which is preliminary data.</text>
</comment>
<keyword evidence="6" id="KW-1185">Reference proteome</keyword>
<dbReference type="InterPro" id="IPR008920">
    <property type="entry name" value="TF_FadR/GntR_C"/>
</dbReference>
<dbReference type="PANTHER" id="PTHR43537:SF24">
    <property type="entry name" value="GLUCONATE OPERON TRANSCRIPTIONAL REPRESSOR"/>
    <property type="match status" value="1"/>
</dbReference>
<dbReference type="Proteomes" id="UP001299546">
    <property type="component" value="Unassembled WGS sequence"/>
</dbReference>